<dbReference type="PANTHER" id="PTHR16140:SF0">
    <property type="entry name" value="NON-STRUCTURAL MAINTENANCE OF CHROMOSOMES ELEMENT 4"/>
    <property type="match status" value="1"/>
</dbReference>
<keyword evidence="6 7" id="KW-0539">Nucleus</keyword>
<dbReference type="AlphaFoldDB" id="A0A0H5RKT3"/>
<evidence type="ECO:0000256" key="6">
    <source>
        <dbReference type="ARBA" id="ARBA00023242"/>
    </source>
</evidence>
<keyword evidence="3 7" id="KW-0227">DNA damage</keyword>
<evidence type="ECO:0000256" key="4">
    <source>
        <dbReference type="ARBA" id="ARBA00023172"/>
    </source>
</evidence>
<evidence type="ECO:0000256" key="1">
    <source>
        <dbReference type="ARBA" id="ARBA00004123"/>
    </source>
</evidence>
<keyword evidence="4 7" id="KW-0233">DNA recombination</keyword>
<comment type="subunit">
    <text evidence="7">Component of the SMC5-SMC6 complex.</text>
</comment>
<dbReference type="EMBL" id="HACM01008882">
    <property type="protein sequence ID" value="CRZ09324.1"/>
    <property type="molecule type" value="Transcribed_RNA"/>
</dbReference>
<sequence>SPVIIPISPVEQPLSRIPVRMSDQEIKRKLKRSAKKLAEKERLKKLGLFGQQADQERIAIRQSLRKLIDKTRKSRSAITGGDGDTLRKIHAEHDKIHESILYTSEANLDVQQLSLLAEFVSETTKNLHQKFNVVSVDGYSDKLKEHFTLARQSDEEANLPFELDWKALGTHAQNKIAATSTADFLSNILDIELSGAKKKASVSRKRDINVPTEQVEKIESNETLLKTQTESRVTLLLKILEKMAPDHRGFPLFNLIINPDSFVQTIENLFDLSFLVGNGRAEFKTLEGELYVSFQTPPNDDELKQGLLNPNQSIITMTYSLWEASIEAYGITSSTIPHRLSF</sequence>
<comment type="similarity">
    <text evidence="2 7">Belongs to the NSE4 family.</text>
</comment>
<evidence type="ECO:0000313" key="9">
    <source>
        <dbReference type="EMBL" id="CRZ09324.1"/>
    </source>
</evidence>
<dbReference type="GO" id="GO:0006310">
    <property type="term" value="P:DNA recombination"/>
    <property type="evidence" value="ECO:0007669"/>
    <property type="project" value="UniProtKB-UniRule"/>
</dbReference>
<dbReference type="InterPro" id="IPR027786">
    <property type="entry name" value="Nse4/EID"/>
</dbReference>
<dbReference type="GO" id="GO:0005634">
    <property type="term" value="C:nucleus"/>
    <property type="evidence" value="ECO:0007669"/>
    <property type="project" value="UniProtKB-SubCell"/>
</dbReference>
<feature type="domain" description="Non-structural maintenance of chromosome element 4 C-terminal" evidence="8">
    <location>
        <begin position="250"/>
        <end position="336"/>
    </location>
</feature>
<organism evidence="9">
    <name type="scientific">Spongospora subterranea</name>
    <dbReference type="NCBI Taxonomy" id="70186"/>
    <lineage>
        <taxon>Eukaryota</taxon>
        <taxon>Sar</taxon>
        <taxon>Rhizaria</taxon>
        <taxon>Endomyxa</taxon>
        <taxon>Phytomyxea</taxon>
        <taxon>Plasmodiophorida</taxon>
        <taxon>Plasmodiophoridae</taxon>
        <taxon>Spongospora</taxon>
    </lineage>
</organism>
<evidence type="ECO:0000259" key="8">
    <source>
        <dbReference type="Pfam" id="PF08743"/>
    </source>
</evidence>
<dbReference type="InterPro" id="IPR014854">
    <property type="entry name" value="Nse4_C"/>
</dbReference>
<evidence type="ECO:0000256" key="5">
    <source>
        <dbReference type="ARBA" id="ARBA00023204"/>
    </source>
</evidence>
<keyword evidence="5 7" id="KW-0234">DNA repair</keyword>
<dbReference type="PANTHER" id="PTHR16140">
    <property type="entry name" value="NON-STRUCTURAL MAINTENANCE OF CHROMOSOMES ELEMENT 4"/>
    <property type="match status" value="1"/>
</dbReference>
<dbReference type="GO" id="GO:0030915">
    <property type="term" value="C:Smc5-Smc6 complex"/>
    <property type="evidence" value="ECO:0007669"/>
    <property type="project" value="UniProtKB-UniRule"/>
</dbReference>
<reference evidence="9" key="1">
    <citation type="submission" date="2015-04" db="EMBL/GenBank/DDBJ databases">
        <title>The genome sequence of the plant pathogenic Rhizarian Plasmodiophora brassicae reveals insights in its biotrophic life cycle and the origin of chitin synthesis.</title>
        <authorList>
            <person name="Schwelm A."/>
            <person name="Fogelqvist J."/>
            <person name="Knaust A."/>
            <person name="Julke S."/>
            <person name="Lilja T."/>
            <person name="Dhandapani V."/>
            <person name="Bonilla-Rosso G."/>
            <person name="Karlsson M."/>
            <person name="Shevchenko A."/>
            <person name="Choi S.R."/>
            <person name="Kim H.G."/>
            <person name="Park J.Y."/>
            <person name="Lim Y.P."/>
            <person name="Ludwig-Muller J."/>
            <person name="Dixelius C."/>
        </authorList>
    </citation>
    <scope>NUCLEOTIDE SEQUENCE</scope>
    <source>
        <tissue evidence="9">Potato root galls</tissue>
    </source>
</reference>
<feature type="non-terminal residue" evidence="9">
    <location>
        <position position="1"/>
    </location>
</feature>
<comment type="function">
    <text evidence="7">Component of the SMC5-SMC6 complex, that promotes sister chromatid alignment after DNA damage and facilitates double-stranded DNA breaks (DSBs) repair via homologous recombination between sister chromatids.</text>
</comment>
<accession>A0A0H5RKT3</accession>
<name>A0A0H5RKT3_9EUKA</name>
<proteinExistence type="inferred from homology"/>
<evidence type="ECO:0000256" key="3">
    <source>
        <dbReference type="ARBA" id="ARBA00022763"/>
    </source>
</evidence>
<comment type="subcellular location">
    <subcellularLocation>
        <location evidence="1 7">Nucleus</location>
    </subcellularLocation>
</comment>
<evidence type="ECO:0000256" key="2">
    <source>
        <dbReference type="ARBA" id="ARBA00008997"/>
    </source>
</evidence>
<evidence type="ECO:0000256" key="7">
    <source>
        <dbReference type="RuleBase" id="RU365071"/>
    </source>
</evidence>
<dbReference type="Pfam" id="PF08743">
    <property type="entry name" value="Nse4_C"/>
    <property type="match status" value="1"/>
</dbReference>
<protein>
    <recommendedName>
        <fullName evidence="7">Non-structural maintenance of chromosomes element 4</fullName>
    </recommendedName>
</protein>
<dbReference type="GO" id="GO:0006281">
    <property type="term" value="P:DNA repair"/>
    <property type="evidence" value="ECO:0007669"/>
    <property type="project" value="UniProtKB-UniRule"/>
</dbReference>